<dbReference type="Proteomes" id="UP000694923">
    <property type="component" value="Unplaced"/>
</dbReference>
<feature type="region of interest" description="Disordered" evidence="1">
    <location>
        <begin position="327"/>
        <end position="378"/>
    </location>
</feature>
<feature type="compositionally biased region" description="Basic and acidic residues" evidence="1">
    <location>
        <begin position="264"/>
        <end position="285"/>
    </location>
</feature>
<proteinExistence type="predicted"/>
<evidence type="ECO:0000313" key="3">
    <source>
        <dbReference type="RefSeq" id="XP_008575949.1"/>
    </source>
</evidence>
<gene>
    <name evidence="3" type="primary">LOC103594502</name>
</gene>
<evidence type="ECO:0000313" key="2">
    <source>
        <dbReference type="Proteomes" id="UP000694923"/>
    </source>
</evidence>
<feature type="compositionally biased region" description="Pro residues" evidence="1">
    <location>
        <begin position="362"/>
        <end position="377"/>
    </location>
</feature>
<accession>A0ABM0R5Q8</accession>
<protein>
    <submittedName>
        <fullName evidence="3">Uncharacterized protein LOC103594502</fullName>
    </submittedName>
</protein>
<dbReference type="GeneID" id="103594502"/>
<organism evidence="2 3">
    <name type="scientific">Galeopterus variegatus</name>
    <name type="common">Malayan flying lemur</name>
    <name type="synonym">Cynocephalus variegatus</name>
    <dbReference type="NCBI Taxonomy" id="482537"/>
    <lineage>
        <taxon>Eukaryota</taxon>
        <taxon>Metazoa</taxon>
        <taxon>Chordata</taxon>
        <taxon>Craniata</taxon>
        <taxon>Vertebrata</taxon>
        <taxon>Euteleostomi</taxon>
        <taxon>Mammalia</taxon>
        <taxon>Eutheria</taxon>
        <taxon>Euarchontoglires</taxon>
        <taxon>Dermoptera</taxon>
        <taxon>Cynocephalidae</taxon>
        <taxon>Galeopterus</taxon>
    </lineage>
</organism>
<name>A0ABM0R5Q8_GALVR</name>
<reference evidence="3" key="1">
    <citation type="submission" date="2025-08" db="UniProtKB">
        <authorList>
            <consortium name="RefSeq"/>
        </authorList>
    </citation>
    <scope>IDENTIFICATION</scope>
</reference>
<sequence length="443" mass="48201">MLVKEKDVRRKDGCGFQNVEKPSKKIDVTLMYFSVKETGKTSVFGSVIDRWCSDLLLHGKKIFHEDGENSYEHKFKKWATVELDGTVKVPINRFNSRMTFVPVSLAQGLGVLTHPGCWNLPPEAGTIALVRKMISDCQIHATWVGLSAPTEKQAPRWDEACQTFIAGNVCDRVMVAGDAGSLLASPLEAVVSAVITNVADSWKNGITCPLKAAFPSIAYTLRQYLFWSTCLGSVWPSLQTIFVGESRVLEIQLEATWQLALGREHSTERRDDPTLAEVRGLERAARKGPATGPRTAWAAASRDLSVFICPFFPPLLPLTSRPKTGPAPLRGSFGYPGGGKPSADREAAAPGRDAPHFLLQLPSPPPPPPPPRRPPLPASVVLCSGGEKCYVRKVPGGTGWGHAPGALLQAPARCPLYEANGFLWEMELFVHFPECVSKPVSGT</sequence>
<feature type="region of interest" description="Disordered" evidence="1">
    <location>
        <begin position="264"/>
        <end position="295"/>
    </location>
</feature>
<dbReference type="RefSeq" id="XP_008575949.1">
    <property type="nucleotide sequence ID" value="XM_008577727.1"/>
</dbReference>
<evidence type="ECO:0000256" key="1">
    <source>
        <dbReference type="SAM" id="MobiDB-lite"/>
    </source>
</evidence>
<keyword evidence="2" id="KW-1185">Reference proteome</keyword>